<sequence length="671" mass="78464">MNRIIKRYITGNLEKTLYDAFVADTRSLNKSSKLYSPQDIFNGKREGAHNPKIHQKNRTITDKWLQDALNTKVETKLPKIISLQLPLILKTLQRLRATNNTHFYFKLMKKLNSTKIHWVTTSHATSVNEFEDIVPPEFYHELSNMLYKLSLRMKSFKNEDEIDALSKFTLKLISQYLELLEKTKSKTKCNSSFWRNVISVVLKSKSLVYKEQVLTLIDKLNVVSGDANLCEILKDYTNLHFYLETDQLLKLEHYIQSCLTLNKPGKSKKTEEIQLKLFCPLLVRTLQKYIMCGMVDSYDHLAKLMVLDYPSILDEHDIATIDNLCESNALTTLSTYLGLSSLANEDIAFNNLRASLLKQDISFLDILQKLKDNNIDPYSTMYVGKLDFAIFKVEGNKWPNLKYWKQEFPRILNHFKENKMPLPVQIFFVNTLMKNLVGDRYVGYVIDVLQMLYVDFKFDLPLGDCQKDCAMTTTGYHPLFKMVEYGTSAIMCSFELFEHMLKLKKRGQFEFFPEDFSYLLTIAGRLNDNMLFNYYFMKYLELYGHQSYDVKTKLWSLPDRLLWITGENFKFGISEESLKTIENMYIENGGKQLTRDSGERVFKLFYNKDDQTTDDGNKNRADSFKYKLQDVLRNKNLTEEGYSAQTDFYYADLLVSLLEYMETAHNPTSRD</sequence>
<evidence type="ECO:0000313" key="2">
    <source>
        <dbReference type="Proteomes" id="UP000644660"/>
    </source>
</evidence>
<keyword evidence="2" id="KW-1185">Reference proteome</keyword>
<dbReference type="GO" id="GO:1990904">
    <property type="term" value="C:ribonucleoprotein complex"/>
    <property type="evidence" value="ECO:0007669"/>
    <property type="project" value="InterPro"/>
</dbReference>
<dbReference type="Pfam" id="PF13762">
    <property type="entry name" value="MNE1"/>
    <property type="match status" value="1"/>
</dbReference>
<dbReference type="GeneID" id="64857867"/>
<dbReference type="InterPro" id="IPR025694">
    <property type="entry name" value="MNE1"/>
</dbReference>
<dbReference type="OrthoDB" id="4041451at2759"/>
<gene>
    <name evidence="1" type="ORF">KABA2_05S02574</name>
</gene>
<dbReference type="GO" id="GO:0000372">
    <property type="term" value="P:Group I intron splicing"/>
    <property type="evidence" value="ECO:0007669"/>
    <property type="project" value="InterPro"/>
</dbReference>
<accession>A0A8H2VG32</accession>
<name>A0A8H2VG32_9SACH</name>
<dbReference type="AlphaFoldDB" id="A0A8H2VG32"/>
<proteinExistence type="predicted"/>
<dbReference type="RefSeq" id="XP_041406691.1">
    <property type="nucleotide sequence ID" value="XM_041550757.1"/>
</dbReference>
<organism evidence="1 2">
    <name type="scientific">Maudiozyma barnettii</name>
    <dbReference type="NCBI Taxonomy" id="61262"/>
    <lineage>
        <taxon>Eukaryota</taxon>
        <taxon>Fungi</taxon>
        <taxon>Dikarya</taxon>
        <taxon>Ascomycota</taxon>
        <taxon>Saccharomycotina</taxon>
        <taxon>Saccharomycetes</taxon>
        <taxon>Saccharomycetales</taxon>
        <taxon>Saccharomycetaceae</taxon>
        <taxon>Maudiozyma</taxon>
    </lineage>
</organism>
<comment type="caution">
    <text evidence="1">The sequence shown here is derived from an EMBL/GenBank/DDBJ whole genome shotgun (WGS) entry which is preliminary data.</text>
</comment>
<evidence type="ECO:0000313" key="1">
    <source>
        <dbReference type="EMBL" id="CAB4254847.1"/>
    </source>
</evidence>
<dbReference type="EMBL" id="CAEFZW010000005">
    <property type="protein sequence ID" value="CAB4254847.1"/>
    <property type="molecule type" value="Genomic_DNA"/>
</dbReference>
<reference evidence="1 2" key="1">
    <citation type="submission" date="2020-05" db="EMBL/GenBank/DDBJ databases">
        <authorList>
            <person name="Casaregola S."/>
            <person name="Devillers H."/>
            <person name="Grondin C."/>
        </authorList>
    </citation>
    <scope>NUCLEOTIDE SEQUENCE [LARGE SCALE GENOMIC DNA]</scope>
    <source>
        <strain evidence="1 2">CLIB 1767</strain>
    </source>
</reference>
<dbReference type="Proteomes" id="UP000644660">
    <property type="component" value="Unassembled WGS sequence"/>
</dbReference>
<protein>
    <submittedName>
        <fullName evidence="1">Similar to Saccharomyces cerevisiae YOR350C MNE1 Mitochondrial matrix protein involved in splicing Group I aI5-beta intron from COX1 mRNA</fullName>
    </submittedName>
</protein>